<evidence type="ECO:0000313" key="2">
    <source>
        <dbReference type="Proteomes" id="UP000193648"/>
    </source>
</evidence>
<dbReference type="EMBL" id="MCFF01000044">
    <property type="protein sequence ID" value="ORZ06826.1"/>
    <property type="molecule type" value="Genomic_DNA"/>
</dbReference>
<comment type="caution">
    <text evidence="1">The sequence shown here is derived from an EMBL/GenBank/DDBJ whole genome shotgun (WGS) entry which is preliminary data.</text>
</comment>
<dbReference type="GO" id="GO:0000070">
    <property type="term" value="P:mitotic sister chromatid segregation"/>
    <property type="evidence" value="ECO:0007669"/>
    <property type="project" value="InterPro"/>
</dbReference>
<dbReference type="Proteomes" id="UP000193648">
    <property type="component" value="Unassembled WGS sequence"/>
</dbReference>
<evidence type="ECO:0000313" key="1">
    <source>
        <dbReference type="EMBL" id="ORZ06826.1"/>
    </source>
</evidence>
<protein>
    <submittedName>
        <fullName evidence="1">Uncharacterized protein</fullName>
    </submittedName>
</protein>
<dbReference type="AlphaFoldDB" id="A0A1Y2GCB2"/>
<keyword evidence="2" id="KW-1185">Reference proteome</keyword>
<dbReference type="GO" id="GO:0000776">
    <property type="term" value="C:kinetochore"/>
    <property type="evidence" value="ECO:0007669"/>
    <property type="project" value="InterPro"/>
</dbReference>
<gene>
    <name evidence="1" type="ORF">BCR41DRAFT_373935</name>
</gene>
<organism evidence="1 2">
    <name type="scientific">Lobosporangium transversale</name>
    <dbReference type="NCBI Taxonomy" id="64571"/>
    <lineage>
        <taxon>Eukaryota</taxon>
        <taxon>Fungi</taxon>
        <taxon>Fungi incertae sedis</taxon>
        <taxon>Mucoromycota</taxon>
        <taxon>Mortierellomycotina</taxon>
        <taxon>Mortierellomycetes</taxon>
        <taxon>Mortierellales</taxon>
        <taxon>Mortierellaceae</taxon>
        <taxon>Lobosporangium</taxon>
    </lineage>
</organism>
<reference evidence="1 2" key="1">
    <citation type="submission" date="2016-07" db="EMBL/GenBank/DDBJ databases">
        <title>Pervasive Adenine N6-methylation of Active Genes in Fungi.</title>
        <authorList>
            <consortium name="DOE Joint Genome Institute"/>
            <person name="Mondo S.J."/>
            <person name="Dannebaum R.O."/>
            <person name="Kuo R.C."/>
            <person name="Labutti K."/>
            <person name="Haridas S."/>
            <person name="Kuo A."/>
            <person name="Salamov A."/>
            <person name="Ahrendt S.R."/>
            <person name="Lipzen A."/>
            <person name="Sullivan W."/>
            <person name="Andreopoulos W.B."/>
            <person name="Clum A."/>
            <person name="Lindquist E."/>
            <person name="Daum C."/>
            <person name="Ramamoorthy G.K."/>
            <person name="Gryganskyi A."/>
            <person name="Culley D."/>
            <person name="Magnuson J.K."/>
            <person name="James T.Y."/>
            <person name="O'Malley M.A."/>
            <person name="Stajich J.E."/>
            <person name="Spatafora J.W."/>
            <person name="Visel A."/>
            <person name="Grigoriev I.V."/>
        </authorList>
    </citation>
    <scope>NUCLEOTIDE SEQUENCE [LARGE SCALE GENOMIC DNA]</scope>
    <source>
        <strain evidence="1 2">NRRL 3116</strain>
    </source>
</reference>
<dbReference type="InParanoid" id="A0A1Y2GCB2"/>
<dbReference type="GeneID" id="33568670"/>
<proteinExistence type="predicted"/>
<accession>A0A1Y2GCB2</accession>
<dbReference type="RefSeq" id="XP_021877747.1">
    <property type="nucleotide sequence ID" value="XM_022026827.1"/>
</dbReference>
<name>A0A1Y2GCB2_9FUNG</name>
<sequence>MRMASANIDINGIPYDQALINEEFEPLDESLKRKLQMQQLKVGELRLRVAERRKRVPEQVKMLLDDAIRRQSALADRIEFEPKEGAKDNSVADPTEEFEKAMFERPDLVTQEYSSSMALLSDLRKTVSSNISRLEGAQAVIDEILPEAN</sequence>
<dbReference type="Pfam" id="PF08641">
    <property type="entry name" value="Mis14"/>
    <property type="match status" value="1"/>
</dbReference>
<dbReference type="InterPro" id="IPR013950">
    <property type="entry name" value="Mis14/Nsl1"/>
</dbReference>
<dbReference type="OrthoDB" id="2135762at2759"/>